<accession>A0A7K3M8Y2</accession>
<dbReference type="AlphaFoldDB" id="A0A7K3M8Y2"/>
<evidence type="ECO:0000313" key="1">
    <source>
        <dbReference type="EMBL" id="NDL59660.1"/>
    </source>
</evidence>
<sequence>MSNSIRHETMCTSYGRTVEVGRLRLPGVTRPVERIVLDVPRKNPEYDNLWLSLSPDEARDLASRLVRQAAEAETSD</sequence>
<proteinExistence type="predicted"/>
<dbReference type="RefSeq" id="WP_162452357.1">
    <property type="nucleotide sequence ID" value="NZ_WLZY01000008.1"/>
</dbReference>
<gene>
    <name evidence="1" type="ORF">F7O44_21545</name>
</gene>
<organism evidence="1 2">
    <name type="scientific">Phytoactinopolyspora mesophila</name>
    <dbReference type="NCBI Taxonomy" id="2650750"/>
    <lineage>
        <taxon>Bacteria</taxon>
        <taxon>Bacillati</taxon>
        <taxon>Actinomycetota</taxon>
        <taxon>Actinomycetes</taxon>
        <taxon>Jiangellales</taxon>
        <taxon>Jiangellaceae</taxon>
        <taxon>Phytoactinopolyspora</taxon>
    </lineage>
</organism>
<evidence type="ECO:0000313" key="2">
    <source>
        <dbReference type="Proteomes" id="UP000460435"/>
    </source>
</evidence>
<dbReference type="EMBL" id="WLZY01000008">
    <property type="protein sequence ID" value="NDL59660.1"/>
    <property type="molecule type" value="Genomic_DNA"/>
</dbReference>
<reference evidence="1 2" key="1">
    <citation type="submission" date="2019-11" db="EMBL/GenBank/DDBJ databases">
        <authorList>
            <person name="Li X.-J."/>
            <person name="Feng X.-M."/>
        </authorList>
    </citation>
    <scope>NUCLEOTIDE SEQUENCE [LARGE SCALE GENOMIC DNA]</scope>
    <source>
        <strain evidence="1 2">XMNu-373</strain>
    </source>
</reference>
<protein>
    <submittedName>
        <fullName evidence="1">Uncharacterized protein</fullName>
    </submittedName>
</protein>
<keyword evidence="2" id="KW-1185">Reference proteome</keyword>
<dbReference type="Proteomes" id="UP000460435">
    <property type="component" value="Unassembled WGS sequence"/>
</dbReference>
<name>A0A7K3M8Y2_9ACTN</name>
<comment type="caution">
    <text evidence="1">The sequence shown here is derived from an EMBL/GenBank/DDBJ whole genome shotgun (WGS) entry which is preliminary data.</text>
</comment>